<feature type="compositionally biased region" description="Basic residues" evidence="1">
    <location>
        <begin position="26"/>
        <end position="35"/>
    </location>
</feature>
<dbReference type="InterPro" id="IPR010765">
    <property type="entry name" value="DUF1350"/>
</dbReference>
<dbReference type="PANTHER" id="PTHR34127">
    <property type="entry name" value="OS04G0405600 PROTEIN"/>
    <property type="match status" value="1"/>
</dbReference>
<sequence length="384" mass="42074">MNALCLHHHHRRISLPFRATAAPTLKTRKGCHRNPPRASFGDDEEEEQGDENKTPLSSLNSAIELRSKLQEVALVAQTSPQNNWQDVFGDQTAFVYEPKSSSITWGFVHFLGGAVLGQYPQVCYDAFLSAVSERTGVTIIATPYELGTKHGEMAKKTRRAFERANRVVQERNGLDAGENVLPVFYVGHSLGAKLHAVASFYDEESNDNSDSNSRSGSKQHFLVAFNNASATDSVKILEKFAKELLSKREGGGGEAASSQFDAIFDRLVPFAEVAAKAAGLEFSPNAVETLDGVANGKFKSDKVTLLSFTNDELDQCSSLREALADGGVRTNSVEIPGDHLSPVYLDLDKYAKMNPMMNRLSGVRIGDREAVERIANEMVKFLKS</sequence>
<evidence type="ECO:0000313" key="2">
    <source>
        <dbReference type="EMBL" id="CCO18308.1"/>
    </source>
</evidence>
<dbReference type="Pfam" id="PF07082">
    <property type="entry name" value="DUF1350"/>
    <property type="match status" value="1"/>
</dbReference>
<dbReference type="STRING" id="41875.K8F9M9"/>
<dbReference type="KEGG" id="bpg:Bathy10g01040"/>
<dbReference type="PANTHER" id="PTHR34127:SF1">
    <property type="entry name" value="OS04G0405600 PROTEIN"/>
    <property type="match status" value="1"/>
</dbReference>
<feature type="region of interest" description="Disordered" evidence="1">
    <location>
        <begin position="26"/>
        <end position="58"/>
    </location>
</feature>
<dbReference type="Proteomes" id="UP000198341">
    <property type="component" value="Chromosome 10"/>
</dbReference>
<accession>K8F9M9</accession>
<dbReference type="GeneID" id="19013181"/>
<dbReference type="RefSeq" id="XP_007510775.1">
    <property type="nucleotide sequence ID" value="XM_007510713.1"/>
</dbReference>
<proteinExistence type="predicted"/>
<evidence type="ECO:0000256" key="1">
    <source>
        <dbReference type="SAM" id="MobiDB-lite"/>
    </source>
</evidence>
<organism evidence="2 3">
    <name type="scientific">Bathycoccus prasinos</name>
    <dbReference type="NCBI Taxonomy" id="41875"/>
    <lineage>
        <taxon>Eukaryota</taxon>
        <taxon>Viridiplantae</taxon>
        <taxon>Chlorophyta</taxon>
        <taxon>Mamiellophyceae</taxon>
        <taxon>Mamiellales</taxon>
        <taxon>Bathycoccaceae</taxon>
        <taxon>Bathycoccus</taxon>
    </lineage>
</organism>
<keyword evidence="3" id="KW-1185">Reference proteome</keyword>
<dbReference type="AlphaFoldDB" id="K8F9M9"/>
<name>K8F9M9_9CHLO</name>
<reference evidence="2 3" key="1">
    <citation type="submission" date="2011-10" db="EMBL/GenBank/DDBJ databases">
        <authorList>
            <person name="Genoscope - CEA"/>
        </authorList>
    </citation>
    <scope>NUCLEOTIDE SEQUENCE [LARGE SCALE GENOMIC DNA]</scope>
    <source>
        <strain evidence="2 3">RCC 1105</strain>
    </source>
</reference>
<dbReference type="EMBL" id="FO082269">
    <property type="protein sequence ID" value="CCO18308.1"/>
    <property type="molecule type" value="Genomic_DNA"/>
</dbReference>
<protein>
    <submittedName>
        <fullName evidence="2">Uncharacterized protein</fullName>
    </submittedName>
</protein>
<dbReference type="OrthoDB" id="3980at2759"/>
<gene>
    <name evidence="2" type="ordered locus">Bathy10g01040</name>
</gene>
<dbReference type="eggNOG" id="ENOG502SRV8">
    <property type="taxonomic scope" value="Eukaryota"/>
</dbReference>
<evidence type="ECO:0000313" key="3">
    <source>
        <dbReference type="Proteomes" id="UP000198341"/>
    </source>
</evidence>
<dbReference type="ESTHER" id="9chlo-k8f9m9">
    <property type="family name" value="Duf_1350"/>
</dbReference>